<feature type="transmembrane region" description="Helical" evidence="2">
    <location>
        <begin position="103"/>
        <end position="126"/>
    </location>
</feature>
<keyword evidence="4" id="KW-1185">Reference proteome</keyword>
<evidence type="ECO:0008006" key="5">
    <source>
        <dbReference type="Google" id="ProtNLM"/>
    </source>
</evidence>
<accession>A0A927N6S0</accession>
<feature type="region of interest" description="Disordered" evidence="1">
    <location>
        <begin position="1"/>
        <end position="48"/>
    </location>
</feature>
<evidence type="ECO:0000256" key="1">
    <source>
        <dbReference type="SAM" id="MobiDB-lite"/>
    </source>
</evidence>
<evidence type="ECO:0000313" key="3">
    <source>
        <dbReference type="EMBL" id="MBE1612023.1"/>
    </source>
</evidence>
<name>A0A927N6S0_9ACTN</name>
<keyword evidence="2" id="KW-1133">Transmembrane helix</keyword>
<feature type="compositionally biased region" description="Basic and acidic residues" evidence="1">
    <location>
        <begin position="1"/>
        <end position="18"/>
    </location>
</feature>
<feature type="transmembrane region" description="Helical" evidence="2">
    <location>
        <begin position="77"/>
        <end position="96"/>
    </location>
</feature>
<sequence>MTSDDDVRRPDIRSDLDAGPHGPGSDPGSGLDATTGATPDARSDHPERRPLNLSGWIGLAAGAGAFLASLLVGWTGAVVLAALALALSITGLVRVYRGRATNGAAAAGGLTLAVATIVLGFVWAHLAQPCIPLTNDTQRFNQCYQDNTGLL</sequence>
<protein>
    <recommendedName>
        <fullName evidence="5">DUF4190 domain-containing protein</fullName>
    </recommendedName>
</protein>
<feature type="transmembrane region" description="Helical" evidence="2">
    <location>
        <begin position="51"/>
        <end position="71"/>
    </location>
</feature>
<gene>
    <name evidence="3" type="ORF">HEB94_008871</name>
</gene>
<dbReference type="EMBL" id="JADBEM010000001">
    <property type="protein sequence ID" value="MBE1612023.1"/>
    <property type="molecule type" value="Genomic_DNA"/>
</dbReference>
<evidence type="ECO:0000313" key="4">
    <source>
        <dbReference type="Proteomes" id="UP000638648"/>
    </source>
</evidence>
<comment type="caution">
    <text evidence="3">The sequence shown here is derived from an EMBL/GenBank/DDBJ whole genome shotgun (WGS) entry which is preliminary data.</text>
</comment>
<organism evidence="3 4">
    <name type="scientific">Actinopolymorpha pittospori</name>
    <dbReference type="NCBI Taxonomy" id="648752"/>
    <lineage>
        <taxon>Bacteria</taxon>
        <taxon>Bacillati</taxon>
        <taxon>Actinomycetota</taxon>
        <taxon>Actinomycetes</taxon>
        <taxon>Propionibacteriales</taxon>
        <taxon>Actinopolymorphaceae</taxon>
        <taxon>Actinopolymorpha</taxon>
    </lineage>
</organism>
<dbReference type="RefSeq" id="WP_192755146.1">
    <property type="nucleotide sequence ID" value="NZ_BAABJL010000222.1"/>
</dbReference>
<keyword evidence="2" id="KW-0472">Membrane</keyword>
<keyword evidence="2" id="KW-0812">Transmembrane</keyword>
<proteinExistence type="predicted"/>
<reference evidence="3" key="1">
    <citation type="submission" date="2020-10" db="EMBL/GenBank/DDBJ databases">
        <title>Sequencing the genomes of 1000 actinobacteria strains.</title>
        <authorList>
            <person name="Klenk H.-P."/>
        </authorList>
    </citation>
    <scope>NUCLEOTIDE SEQUENCE</scope>
    <source>
        <strain evidence="3">DSM 45354</strain>
    </source>
</reference>
<evidence type="ECO:0000256" key="2">
    <source>
        <dbReference type="SAM" id="Phobius"/>
    </source>
</evidence>
<dbReference type="Proteomes" id="UP000638648">
    <property type="component" value="Unassembled WGS sequence"/>
</dbReference>
<dbReference type="AlphaFoldDB" id="A0A927N6S0"/>